<protein>
    <recommendedName>
        <fullName evidence="1">Heterokaryon incompatibility domain-containing protein</fullName>
    </recommendedName>
</protein>
<dbReference type="Pfam" id="PF06985">
    <property type="entry name" value="HET"/>
    <property type="match status" value="1"/>
</dbReference>
<organism evidence="2 3">
    <name type="scientific">Lepidopterella palustris CBS 459.81</name>
    <dbReference type="NCBI Taxonomy" id="1314670"/>
    <lineage>
        <taxon>Eukaryota</taxon>
        <taxon>Fungi</taxon>
        <taxon>Dikarya</taxon>
        <taxon>Ascomycota</taxon>
        <taxon>Pezizomycotina</taxon>
        <taxon>Dothideomycetes</taxon>
        <taxon>Pleosporomycetidae</taxon>
        <taxon>Mytilinidiales</taxon>
        <taxon>Argynnaceae</taxon>
        <taxon>Lepidopterella</taxon>
    </lineage>
</organism>
<gene>
    <name evidence="2" type="ORF">K432DRAFT_313875</name>
</gene>
<evidence type="ECO:0000313" key="2">
    <source>
        <dbReference type="EMBL" id="OCK73058.1"/>
    </source>
</evidence>
<proteinExistence type="predicted"/>
<reference evidence="2 3" key="1">
    <citation type="journal article" date="2016" name="Nat. Commun.">
        <title>Ectomycorrhizal ecology is imprinted in the genome of the dominant symbiotic fungus Cenococcum geophilum.</title>
        <authorList>
            <consortium name="DOE Joint Genome Institute"/>
            <person name="Peter M."/>
            <person name="Kohler A."/>
            <person name="Ohm R.A."/>
            <person name="Kuo A."/>
            <person name="Krutzmann J."/>
            <person name="Morin E."/>
            <person name="Arend M."/>
            <person name="Barry K.W."/>
            <person name="Binder M."/>
            <person name="Choi C."/>
            <person name="Clum A."/>
            <person name="Copeland A."/>
            <person name="Grisel N."/>
            <person name="Haridas S."/>
            <person name="Kipfer T."/>
            <person name="LaButti K."/>
            <person name="Lindquist E."/>
            <person name="Lipzen A."/>
            <person name="Maire R."/>
            <person name="Meier B."/>
            <person name="Mihaltcheva S."/>
            <person name="Molinier V."/>
            <person name="Murat C."/>
            <person name="Poggeler S."/>
            <person name="Quandt C.A."/>
            <person name="Sperisen C."/>
            <person name="Tritt A."/>
            <person name="Tisserant E."/>
            <person name="Crous P.W."/>
            <person name="Henrissat B."/>
            <person name="Nehls U."/>
            <person name="Egli S."/>
            <person name="Spatafora J.W."/>
            <person name="Grigoriev I.V."/>
            <person name="Martin F.M."/>
        </authorList>
    </citation>
    <scope>NUCLEOTIDE SEQUENCE [LARGE SCALE GENOMIC DNA]</scope>
    <source>
        <strain evidence="2 3">CBS 459.81</strain>
    </source>
</reference>
<keyword evidence="3" id="KW-1185">Reference proteome</keyword>
<evidence type="ECO:0000313" key="3">
    <source>
        <dbReference type="Proteomes" id="UP000250266"/>
    </source>
</evidence>
<feature type="domain" description="Heterokaryon incompatibility" evidence="1">
    <location>
        <begin position="43"/>
        <end position="132"/>
    </location>
</feature>
<dbReference type="Proteomes" id="UP000250266">
    <property type="component" value="Unassembled WGS sequence"/>
</dbReference>
<dbReference type="InterPro" id="IPR010730">
    <property type="entry name" value="HET"/>
</dbReference>
<evidence type="ECO:0000259" key="1">
    <source>
        <dbReference type="Pfam" id="PF06985"/>
    </source>
</evidence>
<dbReference type="PANTHER" id="PTHR24148:SF64">
    <property type="entry name" value="HETEROKARYON INCOMPATIBILITY DOMAIN-CONTAINING PROTEIN"/>
    <property type="match status" value="1"/>
</dbReference>
<dbReference type="OrthoDB" id="2157530at2759"/>
<dbReference type="AlphaFoldDB" id="A0A8E2DWS4"/>
<name>A0A8E2DWS4_9PEZI</name>
<dbReference type="InterPro" id="IPR052895">
    <property type="entry name" value="HetReg/Transcr_Mod"/>
</dbReference>
<accession>A0A8E2DWS4</accession>
<dbReference type="PANTHER" id="PTHR24148">
    <property type="entry name" value="ANKYRIN REPEAT DOMAIN-CONTAINING PROTEIN 39 HOMOLOG-RELATED"/>
    <property type="match status" value="1"/>
</dbReference>
<sequence length="135" mass="15576">MLTYENFPAGLKQPVRLLYLHPGKRTEQIQFSLKLYSLLSCQYEALSYTWGSVENPVIIKSNAGESFLATRSLASVFFRLRYPDKQRALWADAICINQDDKEEKGQQVNNMFNIYHRASQVLIWLGEIANNSKRA</sequence>
<dbReference type="EMBL" id="KV746012">
    <property type="protein sequence ID" value="OCK73058.1"/>
    <property type="molecule type" value="Genomic_DNA"/>
</dbReference>